<accession>A2GB04</accession>
<dbReference type="EMBL" id="DS114866">
    <property type="protein sequence ID" value="EAX85663.1"/>
    <property type="molecule type" value="Genomic_DNA"/>
</dbReference>
<gene>
    <name evidence="3" type="ORF">TVAG_091340</name>
</gene>
<feature type="transmembrane region" description="Helical" evidence="1">
    <location>
        <begin position="37"/>
        <end position="57"/>
    </location>
</feature>
<proteinExistence type="predicted"/>
<dbReference type="Pfam" id="PF05529">
    <property type="entry name" value="Bap31"/>
    <property type="match status" value="1"/>
</dbReference>
<feature type="domain" description="BAP29/BAP31 transmembrane" evidence="2">
    <location>
        <begin position="33"/>
        <end position="108"/>
    </location>
</feature>
<protein>
    <recommendedName>
        <fullName evidence="2">BAP29/BAP31 transmembrane domain-containing protein</fullName>
    </recommendedName>
</protein>
<sequence>MNIFWVLSLFLSTVGGVLMLLYALPLKNSWITKLSKLLYRFRAFLFCSAGIYVFLIIQEFSSMKHESMHKKDMEGNGAEFSRRSANLFRNQRNLYIVLIGLSIQLGLLIFIWQSHSMAKRYKNLVRQIRESQNEHHD</sequence>
<dbReference type="InParanoid" id="A2GB04"/>
<dbReference type="InterPro" id="IPR040463">
    <property type="entry name" value="BAP29/BAP31_N"/>
</dbReference>
<dbReference type="SMR" id="A2GB04"/>
<evidence type="ECO:0000256" key="1">
    <source>
        <dbReference type="SAM" id="Phobius"/>
    </source>
</evidence>
<dbReference type="VEuPathDB" id="TrichDB:TVAG_091340"/>
<name>A2GB04_TRIV3</name>
<keyword evidence="1" id="KW-1133">Transmembrane helix</keyword>
<evidence type="ECO:0000259" key="2">
    <source>
        <dbReference type="Pfam" id="PF05529"/>
    </source>
</evidence>
<reference evidence="3" key="2">
    <citation type="journal article" date="2007" name="Science">
        <title>Draft genome sequence of the sexually transmitted pathogen Trichomonas vaginalis.</title>
        <authorList>
            <person name="Carlton J.M."/>
            <person name="Hirt R.P."/>
            <person name="Silva J.C."/>
            <person name="Delcher A.L."/>
            <person name="Schatz M."/>
            <person name="Zhao Q."/>
            <person name="Wortman J.R."/>
            <person name="Bidwell S.L."/>
            <person name="Alsmark U.C.M."/>
            <person name="Besteiro S."/>
            <person name="Sicheritz-Ponten T."/>
            <person name="Noel C.J."/>
            <person name="Dacks J.B."/>
            <person name="Foster P.G."/>
            <person name="Simillion C."/>
            <person name="Van de Peer Y."/>
            <person name="Miranda-Saavedra D."/>
            <person name="Barton G.J."/>
            <person name="Westrop G.D."/>
            <person name="Mueller S."/>
            <person name="Dessi D."/>
            <person name="Fiori P.L."/>
            <person name="Ren Q."/>
            <person name="Paulsen I."/>
            <person name="Zhang H."/>
            <person name="Bastida-Corcuera F.D."/>
            <person name="Simoes-Barbosa A."/>
            <person name="Brown M.T."/>
            <person name="Hayes R.D."/>
            <person name="Mukherjee M."/>
            <person name="Okumura C.Y."/>
            <person name="Schneider R."/>
            <person name="Smith A.J."/>
            <person name="Vanacova S."/>
            <person name="Villalvazo M."/>
            <person name="Haas B.J."/>
            <person name="Pertea M."/>
            <person name="Feldblyum T.V."/>
            <person name="Utterback T.R."/>
            <person name="Shu C.L."/>
            <person name="Osoegawa K."/>
            <person name="de Jong P.J."/>
            <person name="Hrdy I."/>
            <person name="Horvathova L."/>
            <person name="Zubacova Z."/>
            <person name="Dolezal P."/>
            <person name="Malik S.B."/>
            <person name="Logsdon J.M. Jr."/>
            <person name="Henze K."/>
            <person name="Gupta A."/>
            <person name="Wang C.C."/>
            <person name="Dunne R.L."/>
            <person name="Upcroft J.A."/>
            <person name="Upcroft P."/>
            <person name="White O."/>
            <person name="Salzberg S.L."/>
            <person name="Tang P."/>
            <person name="Chiu C.-H."/>
            <person name="Lee Y.-S."/>
            <person name="Embley T.M."/>
            <person name="Coombs G.H."/>
            <person name="Mottram J.C."/>
            <person name="Tachezy J."/>
            <person name="Fraser-Liggett C.M."/>
            <person name="Johnson P.J."/>
        </authorList>
    </citation>
    <scope>NUCLEOTIDE SEQUENCE [LARGE SCALE GENOMIC DNA]</scope>
    <source>
        <strain evidence="3">G3</strain>
    </source>
</reference>
<feature type="transmembrane region" description="Helical" evidence="1">
    <location>
        <begin position="6"/>
        <end position="25"/>
    </location>
</feature>
<dbReference type="VEuPathDB" id="TrichDB:TVAGG3_0477200"/>
<dbReference type="KEGG" id="tva:4743305"/>
<dbReference type="AlphaFoldDB" id="A2GB04"/>
<evidence type="ECO:0000313" key="4">
    <source>
        <dbReference type="Proteomes" id="UP000001542"/>
    </source>
</evidence>
<reference evidence="3" key="1">
    <citation type="submission" date="2006-10" db="EMBL/GenBank/DDBJ databases">
        <authorList>
            <person name="Amadeo P."/>
            <person name="Zhao Q."/>
            <person name="Wortman J."/>
            <person name="Fraser-Liggett C."/>
            <person name="Carlton J."/>
        </authorList>
    </citation>
    <scope>NUCLEOTIDE SEQUENCE</scope>
    <source>
        <strain evidence="3">G3</strain>
    </source>
</reference>
<feature type="transmembrane region" description="Helical" evidence="1">
    <location>
        <begin position="94"/>
        <end position="112"/>
    </location>
</feature>
<dbReference type="GO" id="GO:0070973">
    <property type="term" value="P:protein localization to endoplasmic reticulum exit site"/>
    <property type="evidence" value="ECO:0000318"/>
    <property type="project" value="GO_Central"/>
</dbReference>
<keyword evidence="4" id="KW-1185">Reference proteome</keyword>
<organism evidence="3 4">
    <name type="scientific">Trichomonas vaginalis (strain ATCC PRA-98 / G3)</name>
    <dbReference type="NCBI Taxonomy" id="412133"/>
    <lineage>
        <taxon>Eukaryota</taxon>
        <taxon>Metamonada</taxon>
        <taxon>Parabasalia</taxon>
        <taxon>Trichomonadida</taxon>
        <taxon>Trichomonadidae</taxon>
        <taxon>Trichomonas</taxon>
    </lineage>
</organism>
<dbReference type="GO" id="GO:0005789">
    <property type="term" value="C:endoplasmic reticulum membrane"/>
    <property type="evidence" value="ECO:0000318"/>
    <property type="project" value="GO_Central"/>
</dbReference>
<keyword evidence="1" id="KW-0812">Transmembrane</keyword>
<dbReference type="GO" id="GO:0006888">
    <property type="term" value="P:endoplasmic reticulum to Golgi vesicle-mediated transport"/>
    <property type="evidence" value="ECO:0000318"/>
    <property type="project" value="GO_Central"/>
</dbReference>
<dbReference type="Proteomes" id="UP000001542">
    <property type="component" value="Unassembled WGS sequence"/>
</dbReference>
<evidence type="ECO:0000313" key="3">
    <source>
        <dbReference type="EMBL" id="EAX85663.1"/>
    </source>
</evidence>
<keyword evidence="1" id="KW-0472">Membrane</keyword>
<dbReference type="RefSeq" id="XP_001298593.1">
    <property type="nucleotide sequence ID" value="XM_001298592.1"/>
</dbReference>